<dbReference type="AlphaFoldDB" id="A0A3B0RWH2"/>
<reference evidence="1" key="1">
    <citation type="submission" date="2018-06" db="EMBL/GenBank/DDBJ databases">
        <authorList>
            <person name="Zhirakovskaya E."/>
        </authorList>
    </citation>
    <scope>NUCLEOTIDE SEQUENCE</scope>
</reference>
<protein>
    <submittedName>
        <fullName evidence="1">Uncharacterized protein</fullName>
    </submittedName>
</protein>
<evidence type="ECO:0000313" key="1">
    <source>
        <dbReference type="EMBL" id="VAV95742.1"/>
    </source>
</evidence>
<name>A0A3B0RWH2_9ZZZZ</name>
<accession>A0A3B0RWH2</accession>
<proteinExistence type="predicted"/>
<sequence length="99" mass="10758">MTTIRTTCSRCGDVELSTKDIHLELTGNGDEGTYRFSCPACQTTQHRPATHRVVSILLATGVAYEVIIDAVPITEAEIGRFVAMLDQDDWFGRLVASGG</sequence>
<dbReference type="EMBL" id="UOEI01000157">
    <property type="protein sequence ID" value="VAV95742.1"/>
    <property type="molecule type" value="Genomic_DNA"/>
</dbReference>
<organism evidence="1">
    <name type="scientific">hydrothermal vent metagenome</name>
    <dbReference type="NCBI Taxonomy" id="652676"/>
    <lineage>
        <taxon>unclassified sequences</taxon>
        <taxon>metagenomes</taxon>
        <taxon>ecological metagenomes</taxon>
    </lineage>
</organism>
<gene>
    <name evidence="1" type="ORF">MNBD_ACTINO01-183</name>
</gene>